<feature type="domain" description="Glycosyltransferase subfamily 4-like N-terminal" evidence="2">
    <location>
        <begin position="14"/>
        <end position="179"/>
    </location>
</feature>
<evidence type="ECO:0000313" key="4">
    <source>
        <dbReference type="Proteomes" id="UP000186308"/>
    </source>
</evidence>
<dbReference type="EMBL" id="FTNE01000004">
    <property type="protein sequence ID" value="SIQ40571.1"/>
    <property type="molecule type" value="Genomic_DNA"/>
</dbReference>
<accession>A0A8G2CJ17</accession>
<sequence length="370" mass="40245">MRILYSHRIQSRDGQSVHVEDLVAAFRAAGHEVLVVGPSFYESTGFGAETTWVARLRAALPGAIGELAELAYNIPAWWRLRQAAAGFNPDFIYERYNLFYLAGMWLARERKIPFLVEVNSPLAEERIAHGGLKLHGLARLAERAVWRAATRVFAVTKVLGARITAVGVDPANLVITPNGINLDRFAPRPPTTDRRAVLGFIGFVRPWHGIEPVITALAESPDKFDFVIAGEGPARPILESMVASAGLADHVSFAGLVARDAVPGFLAGIDIALQPRAVDYASPLKLFEYMAAGCAIVAPDQPNLREILVDGETALLFEPENWAALWACIARLAADPALRARLGQAARAEVISRDYTWAGNARRVIASLPS</sequence>
<dbReference type="Gene3D" id="3.40.50.2000">
    <property type="entry name" value="Glycogen Phosphorylase B"/>
    <property type="match status" value="2"/>
</dbReference>
<keyword evidence="3" id="KW-0808">Transferase</keyword>
<dbReference type="InterPro" id="IPR001296">
    <property type="entry name" value="Glyco_trans_1"/>
</dbReference>
<dbReference type="InterPro" id="IPR050194">
    <property type="entry name" value="Glycosyltransferase_grp1"/>
</dbReference>
<dbReference type="PANTHER" id="PTHR45947">
    <property type="entry name" value="SULFOQUINOVOSYL TRANSFERASE SQD2"/>
    <property type="match status" value="1"/>
</dbReference>
<dbReference type="Pfam" id="PF13579">
    <property type="entry name" value="Glyco_trans_4_4"/>
    <property type="match status" value="1"/>
</dbReference>
<keyword evidence="4" id="KW-1185">Reference proteome</keyword>
<evidence type="ECO:0000259" key="1">
    <source>
        <dbReference type="Pfam" id="PF00534"/>
    </source>
</evidence>
<gene>
    <name evidence="3" type="ORF">SAMN05421828_104132</name>
</gene>
<dbReference type="Pfam" id="PF00534">
    <property type="entry name" value="Glycos_transf_1"/>
    <property type="match status" value="1"/>
</dbReference>
<dbReference type="Proteomes" id="UP000186308">
    <property type="component" value="Unassembled WGS sequence"/>
</dbReference>
<protein>
    <submittedName>
        <fullName evidence="3">Glycosyltransferase involved in cell wall bisynthesis</fullName>
    </submittedName>
</protein>
<dbReference type="InterPro" id="IPR028098">
    <property type="entry name" value="Glyco_trans_4-like_N"/>
</dbReference>
<dbReference type="PANTHER" id="PTHR45947:SF3">
    <property type="entry name" value="SULFOQUINOVOSYL TRANSFERASE SQD2"/>
    <property type="match status" value="1"/>
</dbReference>
<dbReference type="GO" id="GO:0016757">
    <property type="term" value="F:glycosyltransferase activity"/>
    <property type="evidence" value="ECO:0007669"/>
    <property type="project" value="InterPro"/>
</dbReference>
<evidence type="ECO:0000259" key="2">
    <source>
        <dbReference type="Pfam" id="PF13579"/>
    </source>
</evidence>
<dbReference type="OrthoDB" id="529131at2"/>
<dbReference type="CDD" id="cd03794">
    <property type="entry name" value="GT4_WbuB-like"/>
    <property type="match status" value="1"/>
</dbReference>
<dbReference type="SUPFAM" id="SSF53756">
    <property type="entry name" value="UDP-Glycosyltransferase/glycogen phosphorylase"/>
    <property type="match status" value="1"/>
</dbReference>
<evidence type="ECO:0000313" key="3">
    <source>
        <dbReference type="EMBL" id="SIQ40571.1"/>
    </source>
</evidence>
<name>A0A8G2CJ17_ACIRU</name>
<feature type="domain" description="Glycosyl transferase family 1" evidence="1">
    <location>
        <begin position="193"/>
        <end position="348"/>
    </location>
</feature>
<organism evidence="3 4">
    <name type="scientific">Acidiphilium rubrum</name>
    <dbReference type="NCBI Taxonomy" id="526"/>
    <lineage>
        <taxon>Bacteria</taxon>
        <taxon>Pseudomonadati</taxon>
        <taxon>Pseudomonadota</taxon>
        <taxon>Alphaproteobacteria</taxon>
        <taxon>Acetobacterales</taxon>
        <taxon>Acidocellaceae</taxon>
        <taxon>Acidiphilium</taxon>
    </lineage>
</organism>
<proteinExistence type="predicted"/>
<dbReference type="AlphaFoldDB" id="A0A8G2CJ17"/>
<reference evidence="3 4" key="1">
    <citation type="submission" date="2017-01" db="EMBL/GenBank/DDBJ databases">
        <authorList>
            <person name="Varghese N."/>
            <person name="Submissions S."/>
        </authorList>
    </citation>
    <scope>NUCLEOTIDE SEQUENCE [LARGE SCALE GENOMIC DNA]</scope>
    <source>
        <strain evidence="3 4">ATCC 35905</strain>
    </source>
</reference>
<dbReference type="RefSeq" id="WP_029310525.1">
    <property type="nucleotide sequence ID" value="NZ_FTNE01000004.1"/>
</dbReference>
<comment type="caution">
    <text evidence="3">The sequence shown here is derived from an EMBL/GenBank/DDBJ whole genome shotgun (WGS) entry which is preliminary data.</text>
</comment>